<comment type="similarity">
    <text evidence="1">Belongs to the LysR transcriptional regulatory family.</text>
</comment>
<dbReference type="Gene3D" id="1.10.10.10">
    <property type="entry name" value="Winged helix-like DNA-binding domain superfamily/Winged helix DNA-binding domain"/>
    <property type="match status" value="1"/>
</dbReference>
<evidence type="ECO:0000313" key="6">
    <source>
        <dbReference type="EMBL" id="AZN71552.1"/>
    </source>
</evidence>
<protein>
    <submittedName>
        <fullName evidence="6">LysR family transcriptional regulator</fullName>
    </submittedName>
</protein>
<evidence type="ECO:0000313" key="7">
    <source>
        <dbReference type="Proteomes" id="UP000268192"/>
    </source>
</evidence>
<dbReference type="PROSITE" id="PS50931">
    <property type="entry name" value="HTH_LYSR"/>
    <property type="match status" value="1"/>
</dbReference>
<dbReference type="Proteomes" id="UP000268192">
    <property type="component" value="Chromosome"/>
</dbReference>
<dbReference type="PANTHER" id="PTHR30346:SF0">
    <property type="entry name" value="HCA OPERON TRANSCRIPTIONAL ACTIVATOR HCAR"/>
    <property type="match status" value="1"/>
</dbReference>
<dbReference type="InterPro" id="IPR036388">
    <property type="entry name" value="WH-like_DNA-bd_sf"/>
</dbReference>
<gene>
    <name evidence="6" type="ORF">D5400_09965</name>
</gene>
<dbReference type="FunFam" id="1.10.10.10:FF:000001">
    <property type="entry name" value="LysR family transcriptional regulator"/>
    <property type="match status" value="1"/>
</dbReference>
<dbReference type="InterPro" id="IPR000847">
    <property type="entry name" value="LysR_HTH_N"/>
</dbReference>
<dbReference type="SUPFAM" id="SSF53850">
    <property type="entry name" value="Periplasmic binding protein-like II"/>
    <property type="match status" value="1"/>
</dbReference>
<keyword evidence="2" id="KW-0805">Transcription regulation</keyword>
<dbReference type="Pfam" id="PF00126">
    <property type="entry name" value="HTH_1"/>
    <property type="match status" value="1"/>
</dbReference>
<evidence type="ECO:0000256" key="3">
    <source>
        <dbReference type="ARBA" id="ARBA00023125"/>
    </source>
</evidence>
<dbReference type="AlphaFoldDB" id="A0A3S9B3P1"/>
<keyword evidence="7" id="KW-1185">Reference proteome</keyword>
<evidence type="ECO:0000256" key="2">
    <source>
        <dbReference type="ARBA" id="ARBA00023015"/>
    </source>
</evidence>
<feature type="domain" description="HTH lysR-type" evidence="5">
    <location>
        <begin position="8"/>
        <end position="65"/>
    </location>
</feature>
<evidence type="ECO:0000259" key="5">
    <source>
        <dbReference type="PROSITE" id="PS50931"/>
    </source>
</evidence>
<dbReference type="EMBL" id="CP032509">
    <property type="protein sequence ID" value="AZN71552.1"/>
    <property type="molecule type" value="Genomic_DNA"/>
</dbReference>
<name>A0A3S9B3P1_9HYPH</name>
<dbReference type="Gene3D" id="3.40.190.10">
    <property type="entry name" value="Periplasmic binding protein-like II"/>
    <property type="match status" value="2"/>
</dbReference>
<dbReference type="GO" id="GO:0032993">
    <property type="term" value="C:protein-DNA complex"/>
    <property type="evidence" value="ECO:0007669"/>
    <property type="project" value="TreeGrafter"/>
</dbReference>
<proteinExistence type="inferred from homology"/>
<dbReference type="InterPro" id="IPR005119">
    <property type="entry name" value="LysR_subst-bd"/>
</dbReference>
<dbReference type="InterPro" id="IPR036390">
    <property type="entry name" value="WH_DNA-bd_sf"/>
</dbReference>
<dbReference type="Pfam" id="PF03466">
    <property type="entry name" value="LysR_substrate"/>
    <property type="match status" value="1"/>
</dbReference>
<dbReference type="KEGG" id="abaw:D5400_09965"/>
<dbReference type="RefSeq" id="WP_126009861.1">
    <property type="nucleotide sequence ID" value="NZ_CP032509.1"/>
</dbReference>
<sequence length="298" mass="33917">MTRISTAVDIRQLRYFVVAAEQCSFRKAADYMRVQASSVSRGIRDLEDEIGASLFQRCCSGVTLTEAGKSFLEGATQVLAIIEREAQQVSRVGRGEKGRIRIGVFASLSSQFLNDLIETYATLYEDVELEFIDGVPERHVAGIRQGSLDVAFLPGTNDWVECACVHLWSERMFVVLPVDHPLRRKRQVSWHDLKSEIFLVNEIGPWTMFEKHVVRRFVELGYQPNVRLHSVDRENLLPLVALGHGLCVTPESVTRLRRPRLIYRPICQEIIAFRAVWSPRNDNPALRRLLSLSRAKAV</sequence>
<keyword evidence="3" id="KW-0238">DNA-binding</keyword>
<dbReference type="GO" id="GO:0003700">
    <property type="term" value="F:DNA-binding transcription factor activity"/>
    <property type="evidence" value="ECO:0007669"/>
    <property type="project" value="InterPro"/>
</dbReference>
<organism evidence="6 7">
    <name type="scientific">Georhizobium profundi</name>
    <dbReference type="NCBI Taxonomy" id="2341112"/>
    <lineage>
        <taxon>Bacteria</taxon>
        <taxon>Pseudomonadati</taxon>
        <taxon>Pseudomonadota</taxon>
        <taxon>Alphaproteobacteria</taxon>
        <taxon>Hyphomicrobiales</taxon>
        <taxon>Rhizobiaceae</taxon>
        <taxon>Georhizobium</taxon>
    </lineage>
</organism>
<accession>A0A3S9B3P1</accession>
<evidence type="ECO:0000256" key="4">
    <source>
        <dbReference type="ARBA" id="ARBA00023163"/>
    </source>
</evidence>
<dbReference type="GO" id="GO:0003677">
    <property type="term" value="F:DNA binding"/>
    <property type="evidence" value="ECO:0007669"/>
    <property type="project" value="UniProtKB-KW"/>
</dbReference>
<dbReference type="CDD" id="cd08414">
    <property type="entry name" value="PBP2_LTTR_aromatics_like"/>
    <property type="match status" value="1"/>
</dbReference>
<evidence type="ECO:0000256" key="1">
    <source>
        <dbReference type="ARBA" id="ARBA00009437"/>
    </source>
</evidence>
<dbReference type="PANTHER" id="PTHR30346">
    <property type="entry name" value="TRANSCRIPTIONAL DUAL REGULATOR HCAR-RELATED"/>
    <property type="match status" value="1"/>
</dbReference>
<keyword evidence="4" id="KW-0804">Transcription</keyword>
<dbReference type="SUPFAM" id="SSF46785">
    <property type="entry name" value="Winged helix' DNA-binding domain"/>
    <property type="match status" value="1"/>
</dbReference>
<dbReference type="OrthoDB" id="7216893at2"/>
<reference evidence="6 7" key="1">
    <citation type="submission" date="2018-09" db="EMBL/GenBank/DDBJ databases">
        <title>Marinorhizobium profundi gen. nov., sp. nov., isolated from a deep-sea sediment sample from the New Britain Trench and proposal of Marinorhizobiaceae fam. nov. in the order Rhizobiales of the class Alphaproteobacteria.</title>
        <authorList>
            <person name="Cao J."/>
        </authorList>
    </citation>
    <scope>NUCLEOTIDE SEQUENCE [LARGE SCALE GENOMIC DNA]</scope>
    <source>
        <strain evidence="6 7">WS11</strain>
    </source>
</reference>